<evidence type="ECO:0000313" key="2">
    <source>
        <dbReference type="EMBL" id="KAB1147168.1"/>
    </source>
</evidence>
<evidence type="ECO:0000259" key="1">
    <source>
        <dbReference type="Pfam" id="PF01243"/>
    </source>
</evidence>
<evidence type="ECO:0000313" key="3">
    <source>
        <dbReference type="Proteomes" id="UP000442707"/>
    </source>
</evidence>
<feature type="domain" description="Pyridoxamine 5'-phosphate oxidase N-terminal" evidence="1">
    <location>
        <begin position="166"/>
        <end position="254"/>
    </location>
</feature>
<dbReference type="InterPro" id="IPR011576">
    <property type="entry name" value="Pyridox_Oxase_N"/>
</dbReference>
<accession>A0A6H9V1Z0</accession>
<dbReference type="InterPro" id="IPR012349">
    <property type="entry name" value="Split_barrel_FMN-bd"/>
</dbReference>
<sequence length="303" mass="33330">MTIKKLAHEGEQAIQRRANEGGPGWGSPMFGPEIPRGFVPFIRDQRMLVIAGADEEGAIWSTVLDGPTGFADPVDERTVVVDALPPPGDPLHGAFRTEQDIGVLALQPQTRRRIRMNGVAGRDAGDRLVVRTEQVLGNCPKYLQTRTVKETAPQAAGPAVTGEELSEDQRRWIEAADTFFIASLSPEHGADSSHRGGMPGFVTVVGPRKIVWPDYTGNQFYMTLGNLHLNPAAGLLFLDWENGHTLQLTGQARIDWNPAGVQKHPGALRMVEFDITKVVRIDHASSLRWELHAYSQVNPPARW</sequence>
<name>A0A6H9V1Z0_9ACTN</name>
<dbReference type="Proteomes" id="UP000442707">
    <property type="component" value="Unassembled WGS sequence"/>
</dbReference>
<dbReference type="RefSeq" id="WP_150947705.1">
    <property type="nucleotide sequence ID" value="NZ_VZRB01000007.1"/>
</dbReference>
<dbReference type="Gene3D" id="2.30.110.10">
    <property type="entry name" value="Electron Transport, Fmn-binding Protein, Chain A"/>
    <property type="match status" value="1"/>
</dbReference>
<keyword evidence="3" id="KW-1185">Reference proteome</keyword>
<gene>
    <name evidence="2" type="ORF">F7R91_12680</name>
</gene>
<proteinExistence type="predicted"/>
<protein>
    <submittedName>
        <fullName evidence="2">Oxidoreductase</fullName>
    </submittedName>
</protein>
<dbReference type="PANTHER" id="PTHR42815:SF2">
    <property type="entry name" value="FAD-BINDING, PUTATIVE (AFU_ORTHOLOGUE AFUA_6G07600)-RELATED"/>
    <property type="match status" value="1"/>
</dbReference>
<dbReference type="SUPFAM" id="SSF50475">
    <property type="entry name" value="FMN-binding split barrel"/>
    <property type="match status" value="1"/>
</dbReference>
<dbReference type="Pfam" id="PF01243">
    <property type="entry name" value="PNPOx_N"/>
    <property type="match status" value="1"/>
</dbReference>
<dbReference type="AlphaFoldDB" id="A0A6H9V1Z0"/>
<comment type="caution">
    <text evidence="2">The sequence shown here is derived from an EMBL/GenBank/DDBJ whole genome shotgun (WGS) entry which is preliminary data.</text>
</comment>
<organism evidence="2 3">
    <name type="scientific">Streptomyces luteolifulvus</name>
    <dbReference type="NCBI Taxonomy" id="2615112"/>
    <lineage>
        <taxon>Bacteria</taxon>
        <taxon>Bacillati</taxon>
        <taxon>Actinomycetota</taxon>
        <taxon>Actinomycetes</taxon>
        <taxon>Kitasatosporales</taxon>
        <taxon>Streptomycetaceae</taxon>
        <taxon>Streptomyces</taxon>
    </lineage>
</organism>
<dbReference type="PANTHER" id="PTHR42815">
    <property type="entry name" value="FAD-BINDING, PUTATIVE (AFU_ORTHOLOGUE AFUA_6G07600)-RELATED"/>
    <property type="match status" value="1"/>
</dbReference>
<reference evidence="2 3" key="1">
    <citation type="submission" date="2019-09" db="EMBL/GenBank/DDBJ databases">
        <title>Screening of Novel Bioactive Compounds from Soil-Associated.</title>
        <authorList>
            <person name="Zhao S."/>
        </authorList>
    </citation>
    <scope>NUCLEOTIDE SEQUENCE [LARGE SCALE GENOMIC DNA]</scope>
    <source>
        <strain evidence="2 3">HIT-DPA4</strain>
    </source>
</reference>
<dbReference type="EMBL" id="VZRB01000007">
    <property type="protein sequence ID" value="KAB1147168.1"/>
    <property type="molecule type" value="Genomic_DNA"/>
</dbReference>